<dbReference type="EMBL" id="JACCEV010000004">
    <property type="protein sequence ID" value="NYT86791.1"/>
    <property type="molecule type" value="Genomic_DNA"/>
</dbReference>
<comment type="caution">
    <text evidence="1">The sequence shown here is derived from an EMBL/GenBank/DDBJ whole genome shotgun (WGS) entry which is preliminary data.</text>
</comment>
<reference evidence="1 2" key="1">
    <citation type="submission" date="2020-07" db="EMBL/GenBank/DDBJ databases">
        <title>Taxonomic revisions and descriptions of new bacterial species based on genomic comparisons in the high-G+C-content subgroup of the family Alcaligenaceae.</title>
        <authorList>
            <person name="Szabo A."/>
            <person name="Felfoldi T."/>
        </authorList>
    </citation>
    <scope>NUCLEOTIDE SEQUENCE [LARGE SCALE GENOMIC DNA]</scope>
    <source>
        <strain evidence="1 2">DSM 25667</strain>
    </source>
</reference>
<dbReference type="AlphaFoldDB" id="A0A853GWR5"/>
<sequence length="248" mass="27222">MQESARRTSFSGPALVRLLSRLNNADIAEPVSSLSDRLSQWLGWSDAIALGAALSNPASATPQATAELDEDQEYARVCKALSDAIAAVNIPAPARHRGRQSSVAQQGQAVPMDAIEFSTYRQRYISLQQIMETRCTELRTRLRAVLAGRSPDMARLAAVDAVMEQAMNEREFSMLARVPVLLEAHFKRLKQAALEALANEDELKHVPSGGAHAWLNVFHEDMQSVLFAELDIRLQPAQGLLAALARRP</sequence>
<accession>A0A853GWR5</accession>
<proteinExistence type="predicted"/>
<dbReference type="InterPro" id="IPR021783">
    <property type="entry name" value="DUF3348"/>
</dbReference>
<evidence type="ECO:0000313" key="2">
    <source>
        <dbReference type="Proteomes" id="UP000554144"/>
    </source>
</evidence>
<gene>
    <name evidence="1" type="ORF">H0A62_14390</name>
</gene>
<dbReference type="Proteomes" id="UP000554144">
    <property type="component" value="Unassembled WGS sequence"/>
</dbReference>
<evidence type="ECO:0000313" key="1">
    <source>
        <dbReference type="EMBL" id="NYT86791.1"/>
    </source>
</evidence>
<keyword evidence="2" id="KW-1185">Reference proteome</keyword>
<name>A0A853GWR5_9BURK</name>
<dbReference type="Pfam" id="PF11828">
    <property type="entry name" value="DUF3348"/>
    <property type="match status" value="1"/>
</dbReference>
<organism evidence="1 2">
    <name type="scientific">Pollutimonas harenae</name>
    <dbReference type="NCBI Taxonomy" id="657015"/>
    <lineage>
        <taxon>Bacteria</taxon>
        <taxon>Pseudomonadati</taxon>
        <taxon>Pseudomonadota</taxon>
        <taxon>Betaproteobacteria</taxon>
        <taxon>Burkholderiales</taxon>
        <taxon>Alcaligenaceae</taxon>
        <taxon>Pollutimonas</taxon>
    </lineage>
</organism>
<dbReference type="OrthoDB" id="5949373at2"/>
<protein>
    <submittedName>
        <fullName evidence="1">DUF3348 domain-containing protein</fullName>
    </submittedName>
</protein>